<evidence type="ECO:0000256" key="1">
    <source>
        <dbReference type="SAM" id="MobiDB-lite"/>
    </source>
</evidence>
<organism evidence="2 3">
    <name type="scientific">Mizuhopecten yessoensis</name>
    <name type="common">Japanese scallop</name>
    <name type="synonym">Patinopecten yessoensis</name>
    <dbReference type="NCBI Taxonomy" id="6573"/>
    <lineage>
        <taxon>Eukaryota</taxon>
        <taxon>Metazoa</taxon>
        <taxon>Spiralia</taxon>
        <taxon>Lophotrochozoa</taxon>
        <taxon>Mollusca</taxon>
        <taxon>Bivalvia</taxon>
        <taxon>Autobranchia</taxon>
        <taxon>Pteriomorphia</taxon>
        <taxon>Pectinida</taxon>
        <taxon>Pectinoidea</taxon>
        <taxon>Pectinidae</taxon>
        <taxon>Mizuhopecten</taxon>
    </lineage>
</organism>
<dbReference type="EMBL" id="NEDP02000134">
    <property type="protein sequence ID" value="OWF56586.1"/>
    <property type="molecule type" value="Genomic_DNA"/>
</dbReference>
<sequence length="149" mass="16381">MAKESISRGSKLLFTTDHGKLLSSTVRAKGGHFQNFMDLTKVVKREWKGHSEGIGQVLPSLTATVCRKVAVYTLRESAEQDGSSKLPDAGQQPTLDLSPPVLEPASSDSDGHRSPSPTPREEEDNTKADLHSRQPLMQIIIVNIYLRCK</sequence>
<proteinExistence type="predicted"/>
<comment type="caution">
    <text evidence="2">The sequence shown here is derived from an EMBL/GenBank/DDBJ whole genome shotgun (WGS) entry which is preliminary data.</text>
</comment>
<evidence type="ECO:0000313" key="2">
    <source>
        <dbReference type="EMBL" id="OWF56586.1"/>
    </source>
</evidence>
<dbReference type="AlphaFoldDB" id="A0A210R6Q9"/>
<protein>
    <submittedName>
        <fullName evidence="2">Uncharacterized protein</fullName>
    </submittedName>
</protein>
<accession>A0A210R6Q9</accession>
<reference evidence="2 3" key="1">
    <citation type="journal article" date="2017" name="Nat. Ecol. Evol.">
        <title>Scallop genome provides insights into evolution of bilaterian karyotype and development.</title>
        <authorList>
            <person name="Wang S."/>
            <person name="Zhang J."/>
            <person name="Jiao W."/>
            <person name="Li J."/>
            <person name="Xun X."/>
            <person name="Sun Y."/>
            <person name="Guo X."/>
            <person name="Huan P."/>
            <person name="Dong B."/>
            <person name="Zhang L."/>
            <person name="Hu X."/>
            <person name="Sun X."/>
            <person name="Wang J."/>
            <person name="Zhao C."/>
            <person name="Wang Y."/>
            <person name="Wang D."/>
            <person name="Huang X."/>
            <person name="Wang R."/>
            <person name="Lv J."/>
            <person name="Li Y."/>
            <person name="Zhang Z."/>
            <person name="Liu B."/>
            <person name="Lu W."/>
            <person name="Hui Y."/>
            <person name="Liang J."/>
            <person name="Zhou Z."/>
            <person name="Hou R."/>
            <person name="Li X."/>
            <person name="Liu Y."/>
            <person name="Li H."/>
            <person name="Ning X."/>
            <person name="Lin Y."/>
            <person name="Zhao L."/>
            <person name="Xing Q."/>
            <person name="Dou J."/>
            <person name="Li Y."/>
            <person name="Mao J."/>
            <person name="Guo H."/>
            <person name="Dou H."/>
            <person name="Li T."/>
            <person name="Mu C."/>
            <person name="Jiang W."/>
            <person name="Fu Q."/>
            <person name="Fu X."/>
            <person name="Miao Y."/>
            <person name="Liu J."/>
            <person name="Yu Q."/>
            <person name="Li R."/>
            <person name="Liao H."/>
            <person name="Li X."/>
            <person name="Kong Y."/>
            <person name="Jiang Z."/>
            <person name="Chourrout D."/>
            <person name="Li R."/>
            <person name="Bao Z."/>
        </authorList>
    </citation>
    <scope>NUCLEOTIDE SEQUENCE [LARGE SCALE GENOMIC DNA]</scope>
    <source>
        <strain evidence="2 3">PY_sf001</strain>
    </source>
</reference>
<name>A0A210R6Q9_MIZYE</name>
<dbReference type="Proteomes" id="UP000242188">
    <property type="component" value="Unassembled WGS sequence"/>
</dbReference>
<keyword evidence="3" id="KW-1185">Reference proteome</keyword>
<feature type="region of interest" description="Disordered" evidence="1">
    <location>
        <begin position="77"/>
        <end position="132"/>
    </location>
</feature>
<evidence type="ECO:0000313" key="3">
    <source>
        <dbReference type="Proteomes" id="UP000242188"/>
    </source>
</evidence>
<gene>
    <name evidence="2" type="ORF">KP79_PYT18688</name>
</gene>